<dbReference type="PROSITE" id="PS50888">
    <property type="entry name" value="BHLH"/>
    <property type="match status" value="1"/>
</dbReference>
<gene>
    <name evidence="8" type="ORF">NMOB1V02_LOCUS8310</name>
</gene>
<feature type="domain" description="BHLH" evidence="7">
    <location>
        <begin position="1"/>
        <end position="53"/>
    </location>
</feature>
<feature type="non-terminal residue" evidence="8">
    <location>
        <position position="234"/>
    </location>
</feature>
<reference evidence="8" key="1">
    <citation type="submission" date="2020-11" db="EMBL/GenBank/DDBJ databases">
        <authorList>
            <person name="Tran Van P."/>
        </authorList>
    </citation>
    <scope>NUCLEOTIDE SEQUENCE</scope>
</reference>
<dbReference type="Proteomes" id="UP000678499">
    <property type="component" value="Unassembled WGS sequence"/>
</dbReference>
<comment type="subcellular location">
    <subcellularLocation>
        <location evidence="1">Nucleus</location>
    </subcellularLocation>
</comment>
<keyword evidence="6" id="KW-0539">Nucleus</keyword>
<evidence type="ECO:0000313" key="8">
    <source>
        <dbReference type="EMBL" id="CAD7280652.1"/>
    </source>
</evidence>
<keyword evidence="5" id="KW-0804">Transcription</keyword>
<evidence type="ECO:0000256" key="3">
    <source>
        <dbReference type="ARBA" id="ARBA00023015"/>
    </source>
</evidence>
<dbReference type="CDD" id="cd11434">
    <property type="entry name" value="bHLH-PAS_SIM"/>
    <property type="match status" value="1"/>
</dbReference>
<evidence type="ECO:0000313" key="9">
    <source>
        <dbReference type="Proteomes" id="UP000678499"/>
    </source>
</evidence>
<organism evidence="8">
    <name type="scientific">Notodromas monacha</name>
    <dbReference type="NCBI Taxonomy" id="399045"/>
    <lineage>
        <taxon>Eukaryota</taxon>
        <taxon>Metazoa</taxon>
        <taxon>Ecdysozoa</taxon>
        <taxon>Arthropoda</taxon>
        <taxon>Crustacea</taxon>
        <taxon>Oligostraca</taxon>
        <taxon>Ostracoda</taxon>
        <taxon>Podocopa</taxon>
        <taxon>Podocopida</taxon>
        <taxon>Cypridocopina</taxon>
        <taxon>Cypridoidea</taxon>
        <taxon>Cyprididae</taxon>
        <taxon>Notodromas</taxon>
    </lineage>
</organism>
<keyword evidence="4" id="KW-0238">DNA-binding</keyword>
<evidence type="ECO:0000256" key="6">
    <source>
        <dbReference type="ARBA" id="ARBA00023242"/>
    </source>
</evidence>
<dbReference type="Gene3D" id="4.10.280.10">
    <property type="entry name" value="Helix-loop-helix DNA-binding domain"/>
    <property type="match status" value="1"/>
</dbReference>
<dbReference type="PANTHER" id="PTHR23043">
    <property type="entry name" value="HYPOXIA-INDUCIBLE FACTOR 1 ALPHA"/>
    <property type="match status" value="1"/>
</dbReference>
<protein>
    <recommendedName>
        <fullName evidence="7">BHLH domain-containing protein</fullName>
    </recommendedName>
</protein>
<dbReference type="OrthoDB" id="6021714at2759"/>
<evidence type="ECO:0000256" key="4">
    <source>
        <dbReference type="ARBA" id="ARBA00023125"/>
    </source>
</evidence>
<keyword evidence="3" id="KW-0805">Transcription regulation</keyword>
<evidence type="ECO:0000256" key="1">
    <source>
        <dbReference type="ARBA" id="ARBA00004123"/>
    </source>
</evidence>
<dbReference type="GO" id="GO:0000977">
    <property type="term" value="F:RNA polymerase II transcription regulatory region sequence-specific DNA binding"/>
    <property type="evidence" value="ECO:0007669"/>
    <property type="project" value="TreeGrafter"/>
</dbReference>
<dbReference type="FunFam" id="4.10.280.10:FF:000007">
    <property type="entry name" value="single-minded homolog 1 isoform X1"/>
    <property type="match status" value="1"/>
</dbReference>
<keyword evidence="9" id="KW-1185">Reference proteome</keyword>
<dbReference type="SUPFAM" id="SSF47459">
    <property type="entry name" value="HLH, helix-loop-helix DNA-binding domain"/>
    <property type="match status" value="1"/>
</dbReference>
<dbReference type="GO" id="GO:0010557">
    <property type="term" value="P:positive regulation of macromolecule biosynthetic process"/>
    <property type="evidence" value="ECO:0007669"/>
    <property type="project" value="UniProtKB-ARBA"/>
</dbReference>
<dbReference type="AlphaFoldDB" id="A0A7R9GHD7"/>
<sequence length="234" mass="26496">MKEKSKNAARTRREKENAEFLELARLLPLPSAITSQLDKASIIRLTTSYLKMRQVFPDGPLEIICGVITDLPVDQCCLCRFVSLCLCLDKNQGWEWRCENCVKCFKYGFRLLMTCGVRKDVETFDCCPCKMNSVVLFCRFVVGFSTRTLDDVEMSEGDLLRGKSFGARARKFRCVMRVTPAAREDKFAQGPRDPLLLLLPNFAPTRLGDAWGATPPMAASRENNIRELGSHLLQ</sequence>
<dbReference type="PANTHER" id="PTHR23043:SF36">
    <property type="entry name" value="PROTEIN SINGLE-MINDED"/>
    <property type="match status" value="1"/>
</dbReference>
<dbReference type="EMBL" id="OA884332">
    <property type="protein sequence ID" value="CAD7280652.1"/>
    <property type="molecule type" value="Genomic_DNA"/>
</dbReference>
<dbReference type="GO" id="GO:0005634">
    <property type="term" value="C:nucleus"/>
    <property type="evidence" value="ECO:0007669"/>
    <property type="project" value="UniProtKB-SubCell"/>
</dbReference>
<name>A0A7R9GHD7_9CRUS</name>
<evidence type="ECO:0000256" key="2">
    <source>
        <dbReference type="ARBA" id="ARBA00022737"/>
    </source>
</evidence>
<dbReference type="Pfam" id="PF23171">
    <property type="entry name" value="bHLH_HIF1A"/>
    <property type="match status" value="1"/>
</dbReference>
<evidence type="ECO:0000259" key="7">
    <source>
        <dbReference type="PROSITE" id="PS50888"/>
    </source>
</evidence>
<evidence type="ECO:0000256" key="5">
    <source>
        <dbReference type="ARBA" id="ARBA00023163"/>
    </source>
</evidence>
<accession>A0A7R9GHD7</accession>
<proteinExistence type="predicted"/>
<dbReference type="InterPro" id="IPR036638">
    <property type="entry name" value="HLH_DNA-bd_sf"/>
</dbReference>
<dbReference type="SMART" id="SM00353">
    <property type="entry name" value="HLH"/>
    <property type="match status" value="1"/>
</dbReference>
<dbReference type="EMBL" id="CAJPEX010002295">
    <property type="protein sequence ID" value="CAG0920804.1"/>
    <property type="molecule type" value="Genomic_DNA"/>
</dbReference>
<dbReference type="GO" id="GO:0046983">
    <property type="term" value="F:protein dimerization activity"/>
    <property type="evidence" value="ECO:0007669"/>
    <property type="project" value="InterPro"/>
</dbReference>
<dbReference type="InterPro" id="IPR011598">
    <property type="entry name" value="bHLH_dom"/>
</dbReference>
<keyword evidence="2" id="KW-0677">Repeat</keyword>
<dbReference type="GO" id="GO:0000981">
    <property type="term" value="F:DNA-binding transcription factor activity, RNA polymerase II-specific"/>
    <property type="evidence" value="ECO:0007669"/>
    <property type="project" value="TreeGrafter"/>
</dbReference>